<name>A0AAI8Z2V9_9PEZI</name>
<keyword evidence="2" id="KW-1185">Reference proteome</keyword>
<gene>
    <name evidence="1" type="ORF">LECACI_7A006549</name>
</gene>
<proteinExistence type="predicted"/>
<dbReference type="AlphaFoldDB" id="A0AAI8Z2V9"/>
<dbReference type="EMBL" id="CAVMBE010000048">
    <property type="protein sequence ID" value="CAK4031391.1"/>
    <property type="molecule type" value="Genomic_DNA"/>
</dbReference>
<dbReference type="Proteomes" id="UP001296104">
    <property type="component" value="Unassembled WGS sequence"/>
</dbReference>
<evidence type="ECO:0000313" key="1">
    <source>
        <dbReference type="EMBL" id="CAK4031391.1"/>
    </source>
</evidence>
<accession>A0AAI8Z2V9</accession>
<protein>
    <submittedName>
        <fullName evidence="1">Uncharacterized protein</fullName>
    </submittedName>
</protein>
<organism evidence="1 2">
    <name type="scientific">Lecanosticta acicola</name>
    <dbReference type="NCBI Taxonomy" id="111012"/>
    <lineage>
        <taxon>Eukaryota</taxon>
        <taxon>Fungi</taxon>
        <taxon>Dikarya</taxon>
        <taxon>Ascomycota</taxon>
        <taxon>Pezizomycotina</taxon>
        <taxon>Dothideomycetes</taxon>
        <taxon>Dothideomycetidae</taxon>
        <taxon>Mycosphaerellales</taxon>
        <taxon>Mycosphaerellaceae</taxon>
        <taxon>Lecanosticta</taxon>
    </lineage>
</organism>
<evidence type="ECO:0000313" key="2">
    <source>
        <dbReference type="Proteomes" id="UP001296104"/>
    </source>
</evidence>
<reference evidence="1" key="1">
    <citation type="submission" date="2023-11" db="EMBL/GenBank/DDBJ databases">
        <authorList>
            <person name="Alioto T."/>
            <person name="Alioto T."/>
            <person name="Gomez Garrido J."/>
        </authorList>
    </citation>
    <scope>NUCLEOTIDE SEQUENCE</scope>
</reference>
<sequence>MDSAIMQHAAKAQELLRTVGIKSLITGDLAMTHYSVDTVLQCIEVCIPHQAWHAAISTLSSQQDYSRIDRNVADFYHPYKRFAAVFEIKGSPNPLMHIVDDLNLPLSLQGLPAVLHTSLNCTKQAENALSNYDPVQISWPSLSSFVAVWIHLATQADTAEEKYAYMAWADRLIGSNRIDILWCRDNIPDLCDTEVLSILLRER</sequence>
<comment type="caution">
    <text evidence="1">The sequence shown here is derived from an EMBL/GenBank/DDBJ whole genome shotgun (WGS) entry which is preliminary data.</text>
</comment>